<name>A0A0A9D785_ARUDO</name>
<dbReference type="AlphaFoldDB" id="A0A0A9D785"/>
<organism evidence="1">
    <name type="scientific">Arundo donax</name>
    <name type="common">Giant reed</name>
    <name type="synonym">Donax arundinaceus</name>
    <dbReference type="NCBI Taxonomy" id="35708"/>
    <lineage>
        <taxon>Eukaryota</taxon>
        <taxon>Viridiplantae</taxon>
        <taxon>Streptophyta</taxon>
        <taxon>Embryophyta</taxon>
        <taxon>Tracheophyta</taxon>
        <taxon>Spermatophyta</taxon>
        <taxon>Magnoliopsida</taxon>
        <taxon>Liliopsida</taxon>
        <taxon>Poales</taxon>
        <taxon>Poaceae</taxon>
        <taxon>PACMAD clade</taxon>
        <taxon>Arundinoideae</taxon>
        <taxon>Arundineae</taxon>
        <taxon>Arundo</taxon>
    </lineage>
</organism>
<evidence type="ECO:0000313" key="1">
    <source>
        <dbReference type="EMBL" id="JAD84474.1"/>
    </source>
</evidence>
<proteinExistence type="predicted"/>
<sequence length="70" mass="7884">MVPSTKYNKQAQLLFFAIAPNRSPILLQLREPSVAQDRSIAQFTTGIANNNRGNAKNWKIKGVDRDRSAR</sequence>
<dbReference type="EMBL" id="GBRH01213421">
    <property type="protein sequence ID" value="JAD84474.1"/>
    <property type="molecule type" value="Transcribed_RNA"/>
</dbReference>
<reference evidence="1" key="1">
    <citation type="submission" date="2014-09" db="EMBL/GenBank/DDBJ databases">
        <authorList>
            <person name="Magalhaes I.L.F."/>
            <person name="Oliveira U."/>
            <person name="Santos F.R."/>
            <person name="Vidigal T.H.D.A."/>
            <person name="Brescovit A.D."/>
            <person name="Santos A.J."/>
        </authorList>
    </citation>
    <scope>NUCLEOTIDE SEQUENCE</scope>
    <source>
        <tissue evidence="1">Shoot tissue taken approximately 20 cm above the soil surface</tissue>
    </source>
</reference>
<reference evidence="1" key="2">
    <citation type="journal article" date="2015" name="Data Brief">
        <title>Shoot transcriptome of the giant reed, Arundo donax.</title>
        <authorList>
            <person name="Barrero R.A."/>
            <person name="Guerrero F.D."/>
            <person name="Moolhuijzen P."/>
            <person name="Goolsby J.A."/>
            <person name="Tidwell J."/>
            <person name="Bellgard S.E."/>
            <person name="Bellgard M.I."/>
        </authorList>
    </citation>
    <scope>NUCLEOTIDE SEQUENCE</scope>
    <source>
        <tissue evidence="1">Shoot tissue taken approximately 20 cm above the soil surface</tissue>
    </source>
</reference>
<accession>A0A0A9D785</accession>
<protein>
    <submittedName>
        <fullName evidence="1">Uncharacterized protein</fullName>
    </submittedName>
</protein>